<evidence type="ECO:0008006" key="4">
    <source>
        <dbReference type="Google" id="ProtNLM"/>
    </source>
</evidence>
<reference evidence="3" key="1">
    <citation type="submission" date="2015-09" db="EMBL/GenBank/DDBJ databases">
        <authorList>
            <consortium name="Pathogen Informatics"/>
        </authorList>
    </citation>
    <scope>NUCLEOTIDE SEQUENCE [LARGE SCALE GENOMIC DNA]</scope>
    <source>
        <strain evidence="3">Lake Konstanz</strain>
    </source>
</reference>
<evidence type="ECO:0000313" key="2">
    <source>
        <dbReference type="EMBL" id="CUE72860.1"/>
    </source>
</evidence>
<dbReference type="AlphaFoldDB" id="A0A0S4IMS2"/>
<accession>A0A0S4IMS2</accession>
<protein>
    <recommendedName>
        <fullName evidence="4">Membrane-associated protein</fullName>
    </recommendedName>
</protein>
<keyword evidence="1" id="KW-0732">Signal</keyword>
<name>A0A0S4IMS2_BODSA</name>
<evidence type="ECO:0000313" key="3">
    <source>
        <dbReference type="Proteomes" id="UP000051952"/>
    </source>
</evidence>
<organism evidence="2 3">
    <name type="scientific">Bodo saltans</name>
    <name type="common">Flagellated protozoan</name>
    <dbReference type="NCBI Taxonomy" id="75058"/>
    <lineage>
        <taxon>Eukaryota</taxon>
        <taxon>Discoba</taxon>
        <taxon>Euglenozoa</taxon>
        <taxon>Kinetoplastea</taxon>
        <taxon>Metakinetoplastina</taxon>
        <taxon>Eubodonida</taxon>
        <taxon>Bodonidae</taxon>
        <taxon>Bodo</taxon>
    </lineage>
</organism>
<sequence>MLPVAPMCCYIFLYFCFAPWCRISTPGIDSPSCPLWSQRRRSCLDLFRTISIRLHCVSEARLPRFQPVFGINFSS</sequence>
<keyword evidence="3" id="KW-1185">Reference proteome</keyword>
<feature type="chain" id="PRO_5006621433" description="Membrane-associated protein" evidence="1">
    <location>
        <begin position="24"/>
        <end position="75"/>
    </location>
</feature>
<dbReference type="VEuPathDB" id="TriTrypDB:BSAL_54560"/>
<dbReference type="EMBL" id="CYKH01000140">
    <property type="protein sequence ID" value="CUE72860.1"/>
    <property type="molecule type" value="Genomic_DNA"/>
</dbReference>
<dbReference type="Proteomes" id="UP000051952">
    <property type="component" value="Unassembled WGS sequence"/>
</dbReference>
<proteinExistence type="predicted"/>
<feature type="signal peptide" evidence="1">
    <location>
        <begin position="1"/>
        <end position="23"/>
    </location>
</feature>
<evidence type="ECO:0000256" key="1">
    <source>
        <dbReference type="SAM" id="SignalP"/>
    </source>
</evidence>
<gene>
    <name evidence="2" type="ORF">BSAL_54560</name>
</gene>